<dbReference type="Proteomes" id="UP000288012">
    <property type="component" value="Unassembled WGS sequence"/>
</dbReference>
<keyword evidence="1" id="KW-0547">Nucleotide-binding</keyword>
<dbReference type="GO" id="GO:0016740">
    <property type="term" value="F:transferase activity"/>
    <property type="evidence" value="ECO:0007669"/>
    <property type="project" value="UniProtKB-KW"/>
</dbReference>
<evidence type="ECO:0000256" key="2">
    <source>
        <dbReference type="ARBA" id="ARBA00022840"/>
    </source>
</evidence>
<evidence type="ECO:0000313" key="5">
    <source>
        <dbReference type="Proteomes" id="UP000288012"/>
    </source>
</evidence>
<dbReference type="RefSeq" id="WP_126954406.1">
    <property type="nucleotide sequence ID" value="NZ_RZGR01000037.1"/>
</dbReference>
<evidence type="ECO:0000256" key="1">
    <source>
        <dbReference type="ARBA" id="ARBA00022741"/>
    </source>
</evidence>
<reference evidence="4 5" key="1">
    <citation type="submission" date="2018-12" db="EMBL/GenBank/DDBJ databases">
        <title>Legionella sp,whole genome shotgun sequence.</title>
        <authorList>
            <person name="Wu H."/>
        </authorList>
    </citation>
    <scope>NUCLEOTIDE SEQUENCE [LARGE SCALE GENOMIC DNA]</scope>
    <source>
        <strain evidence="5">km714</strain>
    </source>
</reference>
<dbReference type="Pfam" id="PF01636">
    <property type="entry name" value="APH"/>
    <property type="match status" value="1"/>
</dbReference>
<name>A0A3S0V9S4_9GAMM</name>
<keyword evidence="4" id="KW-0808">Transferase</keyword>
<dbReference type="AlphaFoldDB" id="A0A3S0V9S4"/>
<evidence type="ECO:0000259" key="3">
    <source>
        <dbReference type="Pfam" id="PF01636"/>
    </source>
</evidence>
<dbReference type="InterPro" id="IPR002575">
    <property type="entry name" value="Aminoglycoside_PTrfase"/>
</dbReference>
<dbReference type="InterPro" id="IPR011009">
    <property type="entry name" value="Kinase-like_dom_sf"/>
</dbReference>
<dbReference type="Gene3D" id="3.30.200.20">
    <property type="entry name" value="Phosphorylase Kinase, domain 1"/>
    <property type="match status" value="1"/>
</dbReference>
<sequence length="333" mass="38902">MHARQSALNNWLKRILGTGTFTLTTLAGDASFRRYYRLFHENRSYVVMDAPPEKENILPFMQIGNALRNQGIHTPYQYAADSEQGFILLEDLGDQLLLSVLTADSVNALYQSAMQLLLRLQQCPVATPQLPSFDKSFMLQELHLFRQWFLSLYLDLHLTLAEEEIITACFATLSEDIAKQPRVFIHRDYHSRNLILTGDIKNPDLGVIDFQDAMQGPFTYDLVSLLKDCYIQWPREQILNWVQFFYQKLPEVQTWTLAEFIKAFDFCGLQRHLKVLGVFSRLHLRDHKSGYLQDLPLTFNYVMACLESYPQFLPFYHLMQQKIFPSFIEKQPQ</sequence>
<dbReference type="EMBL" id="RZGR01000037">
    <property type="protein sequence ID" value="RUQ81591.1"/>
    <property type="molecule type" value="Genomic_DNA"/>
</dbReference>
<comment type="caution">
    <text evidence="4">The sequence shown here is derived from an EMBL/GenBank/DDBJ whole genome shotgun (WGS) entry which is preliminary data.</text>
</comment>
<dbReference type="PANTHER" id="PTHR33540">
    <property type="entry name" value="TRNA THREONYLCARBAMOYLADENOSINE BIOSYNTHESIS PROTEIN TSAE"/>
    <property type="match status" value="1"/>
</dbReference>
<gene>
    <name evidence="4" type="ORF">EKM59_10235</name>
</gene>
<accession>A0A3S0V9S4</accession>
<dbReference type="GO" id="GO:0005524">
    <property type="term" value="F:ATP binding"/>
    <property type="evidence" value="ECO:0007669"/>
    <property type="project" value="UniProtKB-KW"/>
</dbReference>
<feature type="domain" description="Aminoglycoside phosphotransferase" evidence="3">
    <location>
        <begin position="23"/>
        <end position="243"/>
    </location>
</feature>
<organism evidence="4 5">
    <name type="scientific">Legionella septentrionalis</name>
    <dbReference type="NCBI Taxonomy" id="2498109"/>
    <lineage>
        <taxon>Bacteria</taxon>
        <taxon>Pseudomonadati</taxon>
        <taxon>Pseudomonadota</taxon>
        <taxon>Gammaproteobacteria</taxon>
        <taxon>Legionellales</taxon>
        <taxon>Legionellaceae</taxon>
        <taxon>Legionella</taxon>
    </lineage>
</organism>
<dbReference type="PANTHER" id="PTHR33540:SF1">
    <property type="entry name" value="N-ACETYLMURAMATE_N-ACETYLGLUCOSAMINE KINASE"/>
    <property type="match status" value="1"/>
</dbReference>
<evidence type="ECO:0000313" key="4">
    <source>
        <dbReference type="EMBL" id="RUQ81591.1"/>
    </source>
</evidence>
<proteinExistence type="predicted"/>
<dbReference type="SUPFAM" id="SSF56112">
    <property type="entry name" value="Protein kinase-like (PK-like)"/>
    <property type="match status" value="1"/>
</dbReference>
<keyword evidence="2" id="KW-0067">ATP-binding</keyword>
<protein>
    <submittedName>
        <fullName evidence="4">Phosphotransferase</fullName>
    </submittedName>
</protein>
<dbReference type="OrthoDB" id="9809275at2"/>
<dbReference type="Gene3D" id="3.90.1200.10">
    <property type="match status" value="1"/>
</dbReference>
<keyword evidence="5" id="KW-1185">Reference proteome</keyword>